<reference evidence="1 2" key="1">
    <citation type="journal article" date="2019" name="Mol. Biol. Evol.">
        <title>Blast fungal genomes show frequent chromosomal changes, gene gains and losses, and effector gene turnover.</title>
        <authorList>
            <person name="Gomez Luciano L.B."/>
            <person name="Jason Tsai I."/>
            <person name="Chuma I."/>
            <person name="Tosa Y."/>
            <person name="Chen Y.H."/>
            <person name="Li J.Y."/>
            <person name="Li M.Y."/>
            <person name="Jade Lu M.Y."/>
            <person name="Nakayashiki H."/>
            <person name="Li W.H."/>
        </authorList>
    </citation>
    <scope>NUCLEOTIDE SEQUENCE [LARGE SCALE GENOMIC DNA]</scope>
    <source>
        <strain evidence="1">MZ5-1-6</strain>
    </source>
</reference>
<dbReference type="AlphaFoldDB" id="A0A4P7MWH7"/>
<protein>
    <submittedName>
        <fullName evidence="1">Uncharacterized protein</fullName>
    </submittedName>
</protein>
<proteinExistence type="predicted"/>
<dbReference type="EMBL" id="CP034204">
    <property type="protein sequence ID" value="QBZ54457.1"/>
    <property type="molecule type" value="Genomic_DNA"/>
</dbReference>
<evidence type="ECO:0000313" key="1">
    <source>
        <dbReference type="EMBL" id="QBZ54457.1"/>
    </source>
</evidence>
<dbReference type="InterPro" id="IPR021851">
    <property type="entry name" value="DUF3455"/>
</dbReference>
<gene>
    <name evidence="1" type="ORF">PoMZ_10157</name>
</gene>
<organism evidence="1 2">
    <name type="scientific">Pyricularia oryzae</name>
    <name type="common">Rice blast fungus</name>
    <name type="synonym">Magnaporthe oryzae</name>
    <dbReference type="NCBI Taxonomy" id="318829"/>
    <lineage>
        <taxon>Eukaryota</taxon>
        <taxon>Fungi</taxon>
        <taxon>Dikarya</taxon>
        <taxon>Ascomycota</taxon>
        <taxon>Pezizomycotina</taxon>
        <taxon>Sordariomycetes</taxon>
        <taxon>Sordariomycetidae</taxon>
        <taxon>Magnaporthales</taxon>
        <taxon>Pyriculariaceae</taxon>
        <taxon>Pyricularia</taxon>
    </lineage>
</organism>
<evidence type="ECO:0000313" key="2">
    <source>
        <dbReference type="Proteomes" id="UP000294847"/>
    </source>
</evidence>
<dbReference type="PANTHER" id="PTHR35567">
    <property type="entry name" value="MALATE DEHYDROGENASE (AFU_ORTHOLOGUE AFUA_2G13800)"/>
    <property type="match status" value="1"/>
</dbReference>
<name>A0A4P7MWH7_PYROR</name>
<accession>A0A4P7MWH7</accession>
<dbReference type="OMA" id="STCAGQN"/>
<dbReference type="Proteomes" id="UP000294847">
    <property type="component" value="Chromosome 1"/>
</dbReference>
<dbReference type="PANTHER" id="PTHR35567:SF1">
    <property type="entry name" value="CONSERVED FUNGAL PROTEIN (AFU_ORTHOLOGUE AFUA_1G14230)"/>
    <property type="match status" value="1"/>
</dbReference>
<sequence>MYSSIILATAFIASAFAAPANPNLNLASAHPGSHSAVSDYFNMLAKKVQEAKQLPQGGPVCDLSSVQLPTVPGSKEPMPLPGAGYKLKHVALGRGTQNYTCSPNNATAIPAAAGAVATLFDASCIASAYPALLMELSRVTVNFNLTDLNTLAPSNLLMSGHHYFAPNITVPYFDLGPLGSCMAAKNASEPAPADAGKGQGGEPAVPWLKLTTREGATGDLQEVYRVGTAGGSAPATCKDMPATFEVQYTAQYWFYAGKKPTQE</sequence>
<dbReference type="VEuPathDB" id="FungiDB:M_BR32_EuGene_00091941"/>
<dbReference type="Pfam" id="PF11937">
    <property type="entry name" value="DUF3455"/>
    <property type="match status" value="1"/>
</dbReference>